<dbReference type="Proteomes" id="UP000327013">
    <property type="component" value="Chromosome 6"/>
</dbReference>
<dbReference type="InterPro" id="IPR001841">
    <property type="entry name" value="Znf_RING"/>
</dbReference>
<evidence type="ECO:0000313" key="9">
    <source>
        <dbReference type="EMBL" id="KAE8076361.1"/>
    </source>
</evidence>
<dbReference type="InterPro" id="IPR002401">
    <property type="entry name" value="Cyt_P450_E_grp-I"/>
</dbReference>
<protein>
    <recommendedName>
        <fullName evidence="8">RING-type domain-containing protein</fullName>
    </recommendedName>
</protein>
<keyword evidence="10" id="KW-1185">Reference proteome</keyword>
<feature type="domain" description="RING-type" evidence="8">
    <location>
        <begin position="359"/>
        <end position="400"/>
    </location>
</feature>
<dbReference type="Gene3D" id="1.10.630.10">
    <property type="entry name" value="Cytochrome P450"/>
    <property type="match status" value="1"/>
</dbReference>
<evidence type="ECO:0000313" key="10">
    <source>
        <dbReference type="Proteomes" id="UP000327013"/>
    </source>
</evidence>
<dbReference type="AlphaFoldDB" id="A0A5N6RF34"/>
<keyword evidence="7" id="KW-0863">Zinc-finger</keyword>
<dbReference type="SMART" id="SM00184">
    <property type="entry name" value="RING"/>
    <property type="match status" value="1"/>
</dbReference>
<dbReference type="PANTHER" id="PTHR24298">
    <property type="entry name" value="FLAVONOID 3'-MONOOXYGENASE-RELATED"/>
    <property type="match status" value="1"/>
</dbReference>
<evidence type="ECO:0000256" key="2">
    <source>
        <dbReference type="ARBA" id="ARBA00004167"/>
    </source>
</evidence>
<evidence type="ECO:0000256" key="7">
    <source>
        <dbReference type="PROSITE-ProRule" id="PRU00175"/>
    </source>
</evidence>
<comment type="cofactor">
    <cofactor evidence="1">
        <name>heme</name>
        <dbReference type="ChEBI" id="CHEBI:30413"/>
    </cofactor>
</comment>
<dbReference type="PROSITE" id="PS50089">
    <property type="entry name" value="ZF_RING_2"/>
    <property type="match status" value="1"/>
</dbReference>
<evidence type="ECO:0000259" key="8">
    <source>
        <dbReference type="PROSITE" id="PS50089"/>
    </source>
</evidence>
<keyword evidence="3" id="KW-0812">Transmembrane</keyword>
<gene>
    <name evidence="9" type="ORF">FH972_015017</name>
</gene>
<evidence type="ECO:0000256" key="5">
    <source>
        <dbReference type="ARBA" id="ARBA00022989"/>
    </source>
</evidence>
<evidence type="ECO:0000256" key="4">
    <source>
        <dbReference type="ARBA" id="ARBA00022723"/>
    </source>
</evidence>
<dbReference type="Pfam" id="PF00067">
    <property type="entry name" value="p450"/>
    <property type="match status" value="1"/>
</dbReference>
<accession>A0A5N6RF34</accession>
<comment type="subcellular location">
    <subcellularLocation>
        <location evidence="2">Membrane</location>
        <topology evidence="2">Single-pass membrane protein</topology>
    </subcellularLocation>
</comment>
<dbReference type="PANTHER" id="PTHR24298:SF54">
    <property type="entry name" value="CYTOCHROME P450 LIKE PROTEIN"/>
    <property type="match status" value="1"/>
</dbReference>
<dbReference type="SUPFAM" id="SSF48264">
    <property type="entry name" value="Cytochrome P450"/>
    <property type="match status" value="1"/>
</dbReference>
<keyword evidence="4" id="KW-0479">Metal-binding</keyword>
<dbReference type="OrthoDB" id="1470350at2759"/>
<reference evidence="9 10" key="1">
    <citation type="submission" date="2019-06" db="EMBL/GenBank/DDBJ databases">
        <title>A chromosomal-level reference genome of Carpinus fangiana (Coryloideae, Betulaceae).</title>
        <authorList>
            <person name="Yang X."/>
            <person name="Wang Z."/>
            <person name="Zhang L."/>
            <person name="Hao G."/>
            <person name="Liu J."/>
            <person name="Yang Y."/>
        </authorList>
    </citation>
    <scope>NUCLEOTIDE SEQUENCE [LARGE SCALE GENOMIC DNA]</scope>
    <source>
        <strain evidence="9">Cfa_2016G</strain>
        <tissue evidence="9">Leaf</tissue>
    </source>
</reference>
<dbReference type="Pfam" id="PF13639">
    <property type="entry name" value="zf-RING_2"/>
    <property type="match status" value="1"/>
</dbReference>
<evidence type="ECO:0000256" key="3">
    <source>
        <dbReference type="ARBA" id="ARBA00022692"/>
    </source>
</evidence>
<dbReference type="InterPro" id="IPR013083">
    <property type="entry name" value="Znf_RING/FYVE/PHD"/>
</dbReference>
<dbReference type="GO" id="GO:0008270">
    <property type="term" value="F:zinc ion binding"/>
    <property type="evidence" value="ECO:0007669"/>
    <property type="project" value="UniProtKB-KW"/>
</dbReference>
<dbReference type="SUPFAM" id="SSF57850">
    <property type="entry name" value="RING/U-box"/>
    <property type="match status" value="1"/>
</dbReference>
<dbReference type="GO" id="GO:0016709">
    <property type="term" value="F:oxidoreductase activity, acting on paired donors, with incorporation or reduction of molecular oxygen, NAD(P)H as one donor, and incorporation of one atom of oxygen"/>
    <property type="evidence" value="ECO:0007669"/>
    <property type="project" value="TreeGrafter"/>
</dbReference>
<keyword evidence="5" id="KW-1133">Transmembrane helix</keyword>
<dbReference type="GO" id="GO:0020037">
    <property type="term" value="F:heme binding"/>
    <property type="evidence" value="ECO:0007669"/>
    <property type="project" value="InterPro"/>
</dbReference>
<sequence>MKLRREASEKGFVEVLSNCRLTMCSVLVCLCFGAKISEDEIKKIESVLKDVMLITLPKLPNFFPILTPLFRKQLRQAKALRNKQLECLVPLVRKRKAFVESGGNGGPEMASPVGAAYIDSLFRLDALGRGKLGEEELVTLCSEAINAGTDMSATTLEWALLHLVLDQEIQEKLYKEIVEHVGKDGLVTESDVEKMSYLDIVMPEDDDDTSSDVDFVVEMEASHTYVPHSMLEDDSGDLQLFDNLEVETFQKTFKVKRDAILHETTSTSTVSNMLLEVGVPMEIQEFKVNRILACVNDMARQKRYAGRKVLKMRATAEVTQFVYEDFDFDDRVCGLVPVSESSIEALEKVEVEEGTGETCSICLEELIGGAAVARRPCLHLFDQNCIFNWLNRNNFCLLCRFKLLARQ</sequence>
<dbReference type="GO" id="GO:0016020">
    <property type="term" value="C:membrane"/>
    <property type="evidence" value="ECO:0007669"/>
    <property type="project" value="UniProtKB-SubCell"/>
</dbReference>
<dbReference type="GO" id="GO:0005506">
    <property type="term" value="F:iron ion binding"/>
    <property type="evidence" value="ECO:0007669"/>
    <property type="project" value="InterPro"/>
</dbReference>
<proteinExistence type="predicted"/>
<organism evidence="9 10">
    <name type="scientific">Carpinus fangiana</name>
    <dbReference type="NCBI Taxonomy" id="176857"/>
    <lineage>
        <taxon>Eukaryota</taxon>
        <taxon>Viridiplantae</taxon>
        <taxon>Streptophyta</taxon>
        <taxon>Embryophyta</taxon>
        <taxon>Tracheophyta</taxon>
        <taxon>Spermatophyta</taxon>
        <taxon>Magnoliopsida</taxon>
        <taxon>eudicotyledons</taxon>
        <taxon>Gunneridae</taxon>
        <taxon>Pentapetalae</taxon>
        <taxon>rosids</taxon>
        <taxon>fabids</taxon>
        <taxon>Fagales</taxon>
        <taxon>Betulaceae</taxon>
        <taxon>Carpinus</taxon>
    </lineage>
</organism>
<evidence type="ECO:0000256" key="1">
    <source>
        <dbReference type="ARBA" id="ARBA00001971"/>
    </source>
</evidence>
<dbReference type="InterPro" id="IPR051103">
    <property type="entry name" value="Plant_metabolite_P450s"/>
</dbReference>
<dbReference type="Gene3D" id="3.30.40.10">
    <property type="entry name" value="Zinc/RING finger domain, C3HC4 (zinc finger)"/>
    <property type="match status" value="1"/>
</dbReference>
<name>A0A5N6RF34_9ROSI</name>
<keyword evidence="6" id="KW-0472">Membrane</keyword>
<dbReference type="EMBL" id="CM017326">
    <property type="protein sequence ID" value="KAE8076361.1"/>
    <property type="molecule type" value="Genomic_DNA"/>
</dbReference>
<dbReference type="PRINTS" id="PR00463">
    <property type="entry name" value="EP450I"/>
</dbReference>
<dbReference type="InterPro" id="IPR001128">
    <property type="entry name" value="Cyt_P450"/>
</dbReference>
<dbReference type="InterPro" id="IPR036396">
    <property type="entry name" value="Cyt_P450_sf"/>
</dbReference>
<keyword evidence="7" id="KW-0862">Zinc</keyword>
<evidence type="ECO:0000256" key="6">
    <source>
        <dbReference type="ARBA" id="ARBA00023136"/>
    </source>
</evidence>